<dbReference type="OrthoDB" id="965296at2"/>
<dbReference type="Proteomes" id="UP000256373">
    <property type="component" value="Unassembled WGS sequence"/>
</dbReference>
<keyword evidence="1" id="KW-0472">Membrane</keyword>
<evidence type="ECO:0000256" key="1">
    <source>
        <dbReference type="SAM" id="Phobius"/>
    </source>
</evidence>
<sequence>MNFKNIFWGVMLIVVGSLFLIQELTDFDFGNYLTPIIMIVAGGLLLVKNFLNSGTSNHSNI</sequence>
<keyword evidence="1" id="KW-0812">Transmembrane</keyword>
<feature type="transmembrane region" description="Helical" evidence="1">
    <location>
        <begin position="6"/>
        <end position="25"/>
    </location>
</feature>
<keyword evidence="4" id="KW-1185">Reference proteome</keyword>
<comment type="caution">
    <text evidence="3">The sequence shown here is derived from an EMBL/GenBank/DDBJ whole genome shotgun (WGS) entry which is preliminary data.</text>
</comment>
<gene>
    <name evidence="3" type="ORF">DSL64_25490</name>
</gene>
<dbReference type="RefSeq" id="WP_115833788.1">
    <property type="nucleotide sequence ID" value="NZ_QNUL01000033.1"/>
</dbReference>
<feature type="domain" description="LiaI-LiaF-like transmembrane region" evidence="2">
    <location>
        <begin position="6"/>
        <end position="46"/>
    </location>
</feature>
<organism evidence="3 4">
    <name type="scientific">Dyadobacter luteus</name>
    <dbReference type="NCBI Taxonomy" id="2259619"/>
    <lineage>
        <taxon>Bacteria</taxon>
        <taxon>Pseudomonadati</taxon>
        <taxon>Bacteroidota</taxon>
        <taxon>Cytophagia</taxon>
        <taxon>Cytophagales</taxon>
        <taxon>Spirosomataceae</taxon>
        <taxon>Dyadobacter</taxon>
    </lineage>
</organism>
<reference evidence="3 4" key="1">
    <citation type="submission" date="2018-07" db="EMBL/GenBank/DDBJ databases">
        <title>Dyadobacter roseus sp. nov., isolated from rose rhizosphere soil.</title>
        <authorList>
            <person name="Chen L."/>
        </authorList>
    </citation>
    <scope>NUCLEOTIDE SEQUENCE [LARGE SCALE GENOMIC DNA]</scope>
    <source>
        <strain evidence="3 4">RS19</strain>
    </source>
</reference>
<dbReference type="AlphaFoldDB" id="A0A3D8Y3Z4"/>
<dbReference type="Pfam" id="PF18917">
    <property type="entry name" value="LiaI-LiaF-like_TM1"/>
    <property type="match status" value="1"/>
</dbReference>
<feature type="transmembrane region" description="Helical" evidence="1">
    <location>
        <begin position="32"/>
        <end position="51"/>
    </location>
</feature>
<keyword evidence="1" id="KW-1133">Transmembrane helix</keyword>
<dbReference type="InterPro" id="IPR043726">
    <property type="entry name" value="LiaI-LiaF-like_TM1"/>
</dbReference>
<evidence type="ECO:0000313" key="4">
    <source>
        <dbReference type="Proteomes" id="UP000256373"/>
    </source>
</evidence>
<name>A0A3D8Y3Z4_9BACT</name>
<accession>A0A3D8Y3Z4</accession>
<protein>
    <recommendedName>
        <fullName evidence="2">LiaI-LiaF-like transmembrane region domain-containing protein</fullName>
    </recommendedName>
</protein>
<evidence type="ECO:0000259" key="2">
    <source>
        <dbReference type="Pfam" id="PF18917"/>
    </source>
</evidence>
<dbReference type="EMBL" id="QNUL01000033">
    <property type="protein sequence ID" value="REA56869.1"/>
    <property type="molecule type" value="Genomic_DNA"/>
</dbReference>
<proteinExistence type="predicted"/>
<evidence type="ECO:0000313" key="3">
    <source>
        <dbReference type="EMBL" id="REA56869.1"/>
    </source>
</evidence>